<comment type="caution">
    <text evidence="1">The sequence shown here is derived from an EMBL/GenBank/DDBJ whole genome shotgun (WGS) entry which is preliminary data.</text>
</comment>
<sequence length="33" mass="3693">TEIANIFTEEKKLDNWLKVEAVLAKAHAILGNI</sequence>
<proteinExistence type="predicted"/>
<dbReference type="InterPro" id="IPR024083">
    <property type="entry name" value="Fumarase/histidase_N"/>
</dbReference>
<protein>
    <submittedName>
        <fullName evidence="1">Uncharacterized protein</fullName>
    </submittedName>
</protein>
<feature type="non-terminal residue" evidence="1">
    <location>
        <position position="33"/>
    </location>
</feature>
<dbReference type="AlphaFoldDB" id="X1DPV0"/>
<organism evidence="1">
    <name type="scientific">marine sediment metagenome</name>
    <dbReference type="NCBI Taxonomy" id="412755"/>
    <lineage>
        <taxon>unclassified sequences</taxon>
        <taxon>metagenomes</taxon>
        <taxon>ecological metagenomes</taxon>
    </lineage>
</organism>
<feature type="non-terminal residue" evidence="1">
    <location>
        <position position="1"/>
    </location>
</feature>
<reference evidence="1" key="1">
    <citation type="journal article" date="2014" name="Front. Microbiol.">
        <title>High frequency of phylogenetically diverse reductive dehalogenase-homologous genes in deep subseafloor sedimentary metagenomes.</title>
        <authorList>
            <person name="Kawai M."/>
            <person name="Futagami T."/>
            <person name="Toyoda A."/>
            <person name="Takaki Y."/>
            <person name="Nishi S."/>
            <person name="Hori S."/>
            <person name="Arai W."/>
            <person name="Tsubouchi T."/>
            <person name="Morono Y."/>
            <person name="Uchiyama I."/>
            <person name="Ito T."/>
            <person name="Fujiyama A."/>
            <person name="Inagaki F."/>
            <person name="Takami H."/>
        </authorList>
    </citation>
    <scope>NUCLEOTIDE SEQUENCE</scope>
    <source>
        <strain evidence="1">Expedition CK06-06</strain>
    </source>
</reference>
<accession>X1DPV0</accession>
<dbReference type="Gene3D" id="1.10.275.10">
    <property type="entry name" value="Fumarase/aspartase (N-terminal domain)"/>
    <property type="match status" value="1"/>
</dbReference>
<name>X1DPV0_9ZZZZ</name>
<gene>
    <name evidence="1" type="ORF">S01H4_67427</name>
</gene>
<dbReference type="EMBL" id="BART01042415">
    <property type="protein sequence ID" value="GAH22961.1"/>
    <property type="molecule type" value="Genomic_DNA"/>
</dbReference>
<evidence type="ECO:0000313" key="1">
    <source>
        <dbReference type="EMBL" id="GAH22961.1"/>
    </source>
</evidence>